<reference evidence="1 2" key="1">
    <citation type="submission" date="2020-07" db="EMBL/GenBank/DDBJ databases">
        <title>Spirosoma foliorum sp. nov., isolated from the leaves on the Nejang mountain Korea, Republic of.</title>
        <authorList>
            <person name="Ho H."/>
            <person name="Lee Y.-J."/>
            <person name="Nurcahyanto D.-A."/>
            <person name="Kim S.-G."/>
        </authorList>
    </citation>
    <scope>NUCLEOTIDE SEQUENCE [LARGE SCALE GENOMIC DNA]</scope>
    <source>
        <strain evidence="1 2">PL0136</strain>
    </source>
</reference>
<keyword evidence="2" id="KW-1185">Reference proteome</keyword>
<dbReference type="RefSeq" id="WP_182462269.1">
    <property type="nucleotide sequence ID" value="NZ_CP059732.1"/>
</dbReference>
<dbReference type="Pfam" id="PF13384">
    <property type="entry name" value="HTH_23"/>
    <property type="match status" value="1"/>
</dbReference>
<sequence length="105" mass="11534">MEYELKTNDNHSFRARCQAILLKAAGRSSTDVGQLVGMCHVSVNSWLKRFKTSGLDGLKTKSGRGRKPILTKQTDTDAVLAAVKANRQRIQLAKADWETSRSAGS</sequence>
<gene>
    <name evidence="1" type="ORF">H3H32_08475</name>
</gene>
<dbReference type="KEGG" id="sfol:H3H32_08475"/>
<proteinExistence type="predicted"/>
<dbReference type="Proteomes" id="UP000515369">
    <property type="component" value="Chromosome"/>
</dbReference>
<protein>
    <submittedName>
        <fullName evidence="1">Helix-turn-helix domain-containing protein</fullName>
    </submittedName>
</protein>
<evidence type="ECO:0000313" key="2">
    <source>
        <dbReference type="Proteomes" id="UP000515369"/>
    </source>
</evidence>
<evidence type="ECO:0000313" key="1">
    <source>
        <dbReference type="EMBL" id="QMW04918.1"/>
    </source>
</evidence>
<dbReference type="EMBL" id="CP059732">
    <property type="protein sequence ID" value="QMW04918.1"/>
    <property type="molecule type" value="Genomic_DNA"/>
</dbReference>
<accession>A0A7G5H1C6</accession>
<dbReference type="SUPFAM" id="SSF46689">
    <property type="entry name" value="Homeodomain-like"/>
    <property type="match status" value="1"/>
</dbReference>
<dbReference type="AlphaFoldDB" id="A0A7G5H1C6"/>
<name>A0A7G5H1C6_9BACT</name>
<organism evidence="1 2">
    <name type="scientific">Spirosoma foliorum</name>
    <dbReference type="NCBI Taxonomy" id="2710596"/>
    <lineage>
        <taxon>Bacteria</taxon>
        <taxon>Pseudomonadati</taxon>
        <taxon>Bacteroidota</taxon>
        <taxon>Cytophagia</taxon>
        <taxon>Cytophagales</taxon>
        <taxon>Cytophagaceae</taxon>
        <taxon>Spirosoma</taxon>
    </lineage>
</organism>
<dbReference type="InterPro" id="IPR009057">
    <property type="entry name" value="Homeodomain-like_sf"/>
</dbReference>